<gene>
    <name evidence="1" type="ORF">SAMN06296036_10348</name>
</gene>
<accession>A0A1Y6BAN4</accession>
<proteinExistence type="predicted"/>
<organism evidence="1 2">
    <name type="scientific">Pseudobacteriovorax antillogorgiicola</name>
    <dbReference type="NCBI Taxonomy" id="1513793"/>
    <lineage>
        <taxon>Bacteria</taxon>
        <taxon>Pseudomonadati</taxon>
        <taxon>Bdellovibrionota</taxon>
        <taxon>Oligoflexia</taxon>
        <taxon>Oligoflexales</taxon>
        <taxon>Pseudobacteriovoracaceae</taxon>
        <taxon>Pseudobacteriovorax</taxon>
    </lineage>
</organism>
<keyword evidence="2" id="KW-1185">Reference proteome</keyword>
<dbReference type="RefSeq" id="WP_132316291.1">
    <property type="nucleotide sequence ID" value="NZ_FWZT01000003.1"/>
</dbReference>
<dbReference type="AlphaFoldDB" id="A0A1Y6BAN4"/>
<evidence type="ECO:0000313" key="2">
    <source>
        <dbReference type="Proteomes" id="UP000192907"/>
    </source>
</evidence>
<dbReference type="STRING" id="1513793.SAMN06296036_10348"/>
<name>A0A1Y6BAN4_9BACT</name>
<dbReference type="EMBL" id="FWZT01000003">
    <property type="protein sequence ID" value="SME99867.1"/>
    <property type="molecule type" value="Genomic_DNA"/>
</dbReference>
<reference evidence="2" key="1">
    <citation type="submission" date="2017-04" db="EMBL/GenBank/DDBJ databases">
        <authorList>
            <person name="Varghese N."/>
            <person name="Submissions S."/>
        </authorList>
    </citation>
    <scope>NUCLEOTIDE SEQUENCE [LARGE SCALE GENOMIC DNA]</scope>
    <source>
        <strain evidence="2">RKEM611</strain>
    </source>
</reference>
<protein>
    <submittedName>
        <fullName evidence="1">Uncharacterized protein</fullName>
    </submittedName>
</protein>
<evidence type="ECO:0000313" key="1">
    <source>
        <dbReference type="EMBL" id="SME99867.1"/>
    </source>
</evidence>
<sequence>MIQLFRTITAIILVLASQASVPTDSFEELFYLELTSYDSKTDVGPDHLEDDILGTNILAAPELCFRGLGIPEYSSPIVYSQSCRRLSIRAPPKS</sequence>
<dbReference type="Proteomes" id="UP000192907">
    <property type="component" value="Unassembled WGS sequence"/>
</dbReference>